<dbReference type="InterPro" id="IPR008271">
    <property type="entry name" value="Ser/Thr_kinase_AS"/>
</dbReference>
<feature type="binding site" evidence="19">
    <location>
        <position position="561"/>
    </location>
    <ligand>
        <name>ATP</name>
        <dbReference type="ChEBI" id="CHEBI:30616"/>
    </ligand>
</feature>
<evidence type="ECO:0000256" key="1">
    <source>
        <dbReference type="ARBA" id="ARBA00004167"/>
    </source>
</evidence>
<dbReference type="GO" id="GO:0106310">
    <property type="term" value="F:protein serine kinase activity"/>
    <property type="evidence" value="ECO:0007669"/>
    <property type="project" value="RHEA"/>
</dbReference>
<evidence type="ECO:0000256" key="17">
    <source>
        <dbReference type="ARBA" id="ARBA00048679"/>
    </source>
</evidence>
<dbReference type="PROSITE" id="PS50948">
    <property type="entry name" value="PAN"/>
    <property type="match status" value="1"/>
</dbReference>
<evidence type="ECO:0000256" key="20">
    <source>
        <dbReference type="SAM" id="MobiDB-lite"/>
    </source>
</evidence>
<evidence type="ECO:0000256" key="13">
    <source>
        <dbReference type="ARBA" id="ARBA00023157"/>
    </source>
</evidence>
<sequence length="879" mass="93891">MAPSLRRLHLLLLFRLLLLVPLCAAAPVSLEFIYPNFSGASIDFIDTGGVFLRSRSSIFSASLDADSSQSPYVFNLLHVATSTTVWSANREAPAPESAALSLSPGGLSIAFPNGSLIWSTGSLPRPAAALQLLDSGNLVLLDAANNSLWQSFEHPTDTILSTQRLAAGAYLSTSAGDYRLVVADGDAVLLWSNGEQQYWRFSSDPRSVKDLNAPVAFMADNDTGLYLFSASGRPVYEMKLRPAKLRIMRLESDGRFQVLGYSGNGSTLDVILVAPFGDCLLPLSCKQLEICTTQSQGATCNCPPLFASQSGGCSPADGSVLASPSSCAANGSKGDNGGQLAYRSLGSQIGYFANKFASPVSSSGDISACQSLCTGICSCLGFFYQNSSRSCLLIKNQLGSLVSTANDGVFDAGVGYIKITAFPQPPQDSGQSSSTNLLPILLPSIAVFLLVLVLLFAGTQWWRRRRLLLSRKRRSRSSSSPKHATKDVHLGRKQHWPPTANDSGSDSDSESVEISIPGLPARFAYTELVAATGNFSTKIGSGGFGEVFKGQLPDKSLVAVKRITAGASGVHGKREFCTEIAVIGNIHHVNLVRLRGFCADGRRRLLVYEFMNRGSLDRSLFIPGIPVLEWQERMDIAIGAARGLAYLHSGCNPKIIHCDVKPENILLHDARVVKIADFGLAKLLTPEQSGLFTTMRGTRGYLAPEWLTNSAITDRTDVYSYGMVLLEIIRGRKNRSGGLSAGVCGEGSSSSGSGGSDAGYFPMAALEMHERGRYLELADTRLQGRVTEAEVGLAVRIALCCLQEDPQLRPTMAAVAAMLDGTVEVGQPRPEALSFLRLYGRGFIDHGGSTTGEFAGGTTSSSSVISYSYLTSQEVSGPR</sequence>
<dbReference type="PIRSF" id="PIRSF000641">
    <property type="entry name" value="SRK"/>
    <property type="match status" value="1"/>
</dbReference>
<dbReference type="InterPro" id="IPR051343">
    <property type="entry name" value="G-type_lectin_kinases/EP1-like"/>
</dbReference>
<evidence type="ECO:0000313" key="26">
    <source>
        <dbReference type="EMBL" id="PKA62115.1"/>
    </source>
</evidence>
<dbReference type="CDD" id="cd00028">
    <property type="entry name" value="B_lectin"/>
    <property type="match status" value="1"/>
</dbReference>
<keyword evidence="13" id="KW-1015">Disulfide bond</keyword>
<evidence type="ECO:0000256" key="21">
    <source>
        <dbReference type="SAM" id="Phobius"/>
    </source>
</evidence>
<feature type="transmembrane region" description="Helical" evidence="21">
    <location>
        <begin position="437"/>
        <end position="462"/>
    </location>
</feature>
<dbReference type="OrthoDB" id="1530339at2759"/>
<dbReference type="Proteomes" id="UP000236161">
    <property type="component" value="Unassembled WGS sequence"/>
</dbReference>
<dbReference type="InterPro" id="IPR000719">
    <property type="entry name" value="Prot_kinase_dom"/>
</dbReference>
<dbReference type="FunFam" id="3.30.200.20:FF:000178">
    <property type="entry name" value="serine/threonine-protein kinase PBS1-like"/>
    <property type="match status" value="1"/>
</dbReference>
<dbReference type="Gene3D" id="1.10.510.10">
    <property type="entry name" value="Transferase(Phosphotransferase) domain 1"/>
    <property type="match status" value="1"/>
</dbReference>
<keyword evidence="4 18" id="KW-0808">Transferase</keyword>
<accession>A0A2I0B2V6</accession>
<dbReference type="STRING" id="1088818.A0A2I0B2V6"/>
<evidence type="ECO:0000256" key="10">
    <source>
        <dbReference type="ARBA" id="ARBA00022840"/>
    </source>
</evidence>
<dbReference type="EC" id="2.7.11.1" evidence="18"/>
<keyword evidence="10 18" id="KW-0067">ATP-binding</keyword>
<dbReference type="InterPro" id="IPR001480">
    <property type="entry name" value="Bulb-type_lectin_dom"/>
</dbReference>
<evidence type="ECO:0000313" key="27">
    <source>
        <dbReference type="Proteomes" id="UP000236161"/>
    </source>
</evidence>
<feature type="signal peptide" evidence="22">
    <location>
        <begin position="1"/>
        <end position="25"/>
    </location>
</feature>
<dbReference type="InterPro" id="IPR017441">
    <property type="entry name" value="Protein_kinase_ATP_BS"/>
</dbReference>
<evidence type="ECO:0000256" key="16">
    <source>
        <dbReference type="ARBA" id="ARBA00047899"/>
    </source>
</evidence>
<evidence type="ECO:0000256" key="4">
    <source>
        <dbReference type="ARBA" id="ARBA00022679"/>
    </source>
</evidence>
<dbReference type="GO" id="GO:0004674">
    <property type="term" value="F:protein serine/threonine kinase activity"/>
    <property type="evidence" value="ECO:0007669"/>
    <property type="project" value="UniProtKB-KW"/>
</dbReference>
<dbReference type="Pfam" id="PF00069">
    <property type="entry name" value="Pkinase"/>
    <property type="match status" value="1"/>
</dbReference>
<keyword evidence="9 18" id="KW-0418">Kinase</keyword>
<dbReference type="GO" id="GO:0016020">
    <property type="term" value="C:membrane"/>
    <property type="evidence" value="ECO:0007669"/>
    <property type="project" value="UniProtKB-SubCell"/>
</dbReference>
<evidence type="ECO:0000256" key="6">
    <source>
        <dbReference type="ARBA" id="ARBA00022729"/>
    </source>
</evidence>
<feature type="region of interest" description="Disordered" evidence="20">
    <location>
        <begin position="473"/>
        <end position="513"/>
    </location>
</feature>
<dbReference type="GO" id="GO:0005524">
    <property type="term" value="F:ATP binding"/>
    <property type="evidence" value="ECO:0007669"/>
    <property type="project" value="UniProtKB-UniRule"/>
</dbReference>
<dbReference type="Pfam" id="PF01453">
    <property type="entry name" value="B_lectin"/>
    <property type="match status" value="1"/>
</dbReference>
<protein>
    <recommendedName>
        <fullName evidence="18">Receptor-like serine/threonine-protein kinase</fullName>
        <ecNumber evidence="18">2.7.11.1</ecNumber>
    </recommendedName>
</protein>
<evidence type="ECO:0000256" key="3">
    <source>
        <dbReference type="ARBA" id="ARBA00022536"/>
    </source>
</evidence>
<feature type="domain" description="Protein kinase" evidence="23">
    <location>
        <begin position="533"/>
        <end position="823"/>
    </location>
</feature>
<dbReference type="EMBL" id="KZ451919">
    <property type="protein sequence ID" value="PKA62115.1"/>
    <property type="molecule type" value="Genomic_DNA"/>
</dbReference>
<keyword evidence="27" id="KW-1185">Reference proteome</keyword>
<dbReference type="SUPFAM" id="SSF56112">
    <property type="entry name" value="Protein kinase-like (PK-like)"/>
    <property type="match status" value="1"/>
</dbReference>
<dbReference type="PANTHER" id="PTHR47976:SF60">
    <property type="entry name" value="RECEPTOR-LIKE SERINE_THREONINE-PROTEIN KINASE"/>
    <property type="match status" value="1"/>
</dbReference>
<keyword evidence="11 21" id="KW-1133">Transmembrane helix</keyword>
<organism evidence="26 27">
    <name type="scientific">Apostasia shenzhenica</name>
    <dbReference type="NCBI Taxonomy" id="1088818"/>
    <lineage>
        <taxon>Eukaryota</taxon>
        <taxon>Viridiplantae</taxon>
        <taxon>Streptophyta</taxon>
        <taxon>Embryophyta</taxon>
        <taxon>Tracheophyta</taxon>
        <taxon>Spermatophyta</taxon>
        <taxon>Magnoliopsida</taxon>
        <taxon>Liliopsida</taxon>
        <taxon>Asparagales</taxon>
        <taxon>Orchidaceae</taxon>
        <taxon>Apostasioideae</taxon>
        <taxon>Apostasia</taxon>
    </lineage>
</organism>
<keyword evidence="15" id="KW-0325">Glycoprotein</keyword>
<dbReference type="GO" id="GO:0051707">
    <property type="term" value="P:response to other organism"/>
    <property type="evidence" value="ECO:0007669"/>
    <property type="project" value="UniProtKB-ARBA"/>
</dbReference>
<keyword evidence="3" id="KW-0245">EGF-like domain</keyword>
<evidence type="ECO:0000256" key="19">
    <source>
        <dbReference type="PROSITE-ProRule" id="PRU10141"/>
    </source>
</evidence>
<keyword evidence="5 21" id="KW-0812">Transmembrane</keyword>
<gene>
    <name evidence="26" type="ORF">AXF42_Ash014999</name>
</gene>
<evidence type="ECO:0000256" key="7">
    <source>
        <dbReference type="ARBA" id="ARBA00022734"/>
    </source>
</evidence>
<dbReference type="PANTHER" id="PTHR47976">
    <property type="entry name" value="G-TYPE LECTIN S-RECEPTOR-LIKE SERINE/THREONINE-PROTEIN KINASE SD2-5"/>
    <property type="match status" value="1"/>
</dbReference>
<dbReference type="SUPFAM" id="SSF51110">
    <property type="entry name" value="alpha-D-mannose-specific plant lectins"/>
    <property type="match status" value="1"/>
</dbReference>
<dbReference type="PROSITE" id="PS00108">
    <property type="entry name" value="PROTEIN_KINASE_ST"/>
    <property type="match status" value="1"/>
</dbReference>
<comment type="similarity">
    <text evidence="18">Belongs to the protein kinase superfamily. Ser/Thr protein kinase family.</text>
</comment>
<dbReference type="InterPro" id="IPR036426">
    <property type="entry name" value="Bulb-type_lectin_dom_sf"/>
</dbReference>
<evidence type="ECO:0000259" key="23">
    <source>
        <dbReference type="PROSITE" id="PS50011"/>
    </source>
</evidence>
<evidence type="ECO:0000256" key="11">
    <source>
        <dbReference type="ARBA" id="ARBA00022989"/>
    </source>
</evidence>
<evidence type="ECO:0000259" key="25">
    <source>
        <dbReference type="PROSITE" id="PS50948"/>
    </source>
</evidence>
<evidence type="ECO:0000256" key="22">
    <source>
        <dbReference type="SAM" id="SignalP"/>
    </source>
</evidence>
<dbReference type="SMART" id="SM00108">
    <property type="entry name" value="B_lectin"/>
    <property type="match status" value="1"/>
</dbReference>
<evidence type="ECO:0000256" key="15">
    <source>
        <dbReference type="ARBA" id="ARBA00023180"/>
    </source>
</evidence>
<dbReference type="GO" id="GO:0030246">
    <property type="term" value="F:carbohydrate binding"/>
    <property type="evidence" value="ECO:0007669"/>
    <property type="project" value="UniProtKB-KW"/>
</dbReference>
<dbReference type="PROSITE" id="PS50927">
    <property type="entry name" value="BULB_LECTIN"/>
    <property type="match status" value="1"/>
</dbReference>
<dbReference type="Gene3D" id="2.90.10.10">
    <property type="entry name" value="Bulb-type lectin domain"/>
    <property type="match status" value="2"/>
</dbReference>
<evidence type="ECO:0000256" key="18">
    <source>
        <dbReference type="PIRNR" id="PIRNR000641"/>
    </source>
</evidence>
<evidence type="ECO:0000256" key="14">
    <source>
        <dbReference type="ARBA" id="ARBA00023170"/>
    </source>
</evidence>
<keyword evidence="6 22" id="KW-0732">Signal</keyword>
<comment type="subcellular location">
    <subcellularLocation>
        <location evidence="1">Membrane</location>
        <topology evidence="1">Single-pass membrane protein</topology>
    </subcellularLocation>
</comment>
<comment type="catalytic activity">
    <reaction evidence="16 18">
        <text>L-threonyl-[protein] + ATP = O-phospho-L-threonyl-[protein] + ADP + H(+)</text>
        <dbReference type="Rhea" id="RHEA:46608"/>
        <dbReference type="Rhea" id="RHEA-COMP:11060"/>
        <dbReference type="Rhea" id="RHEA-COMP:11605"/>
        <dbReference type="ChEBI" id="CHEBI:15378"/>
        <dbReference type="ChEBI" id="CHEBI:30013"/>
        <dbReference type="ChEBI" id="CHEBI:30616"/>
        <dbReference type="ChEBI" id="CHEBI:61977"/>
        <dbReference type="ChEBI" id="CHEBI:456216"/>
        <dbReference type="EC" id="2.7.11.1"/>
    </reaction>
</comment>
<dbReference type="InterPro" id="IPR003609">
    <property type="entry name" value="Pan_app"/>
</dbReference>
<dbReference type="FunFam" id="1.10.510.10:FF:000621">
    <property type="entry name" value="Serine/threonine-protein kinase"/>
    <property type="match status" value="1"/>
</dbReference>
<evidence type="ECO:0000259" key="24">
    <source>
        <dbReference type="PROSITE" id="PS50927"/>
    </source>
</evidence>
<keyword evidence="12 21" id="KW-0472">Membrane</keyword>
<keyword evidence="14 26" id="KW-0675">Receptor</keyword>
<dbReference type="Gene3D" id="3.30.200.20">
    <property type="entry name" value="Phosphorylase Kinase, domain 1"/>
    <property type="match status" value="1"/>
</dbReference>
<evidence type="ECO:0000256" key="2">
    <source>
        <dbReference type="ARBA" id="ARBA00022527"/>
    </source>
</evidence>
<evidence type="ECO:0000256" key="12">
    <source>
        <dbReference type="ARBA" id="ARBA00023136"/>
    </source>
</evidence>
<evidence type="ECO:0000256" key="5">
    <source>
        <dbReference type="ARBA" id="ARBA00022692"/>
    </source>
</evidence>
<dbReference type="SMART" id="SM00220">
    <property type="entry name" value="S_TKc"/>
    <property type="match status" value="1"/>
</dbReference>
<proteinExistence type="inferred from homology"/>
<feature type="domain" description="Bulb-type lectin" evidence="24">
    <location>
        <begin position="36"/>
        <end position="153"/>
    </location>
</feature>
<dbReference type="PROSITE" id="PS50011">
    <property type="entry name" value="PROTEIN_KINASE_DOM"/>
    <property type="match status" value="1"/>
</dbReference>
<dbReference type="InterPro" id="IPR024171">
    <property type="entry name" value="SRK-like_kinase"/>
</dbReference>
<dbReference type="InterPro" id="IPR011009">
    <property type="entry name" value="Kinase-like_dom_sf"/>
</dbReference>
<dbReference type="CDD" id="cd14066">
    <property type="entry name" value="STKc_IRAK"/>
    <property type="match status" value="1"/>
</dbReference>
<dbReference type="PROSITE" id="PS00107">
    <property type="entry name" value="PROTEIN_KINASE_ATP"/>
    <property type="match status" value="1"/>
</dbReference>
<comment type="catalytic activity">
    <reaction evidence="17 18">
        <text>L-seryl-[protein] + ATP = O-phospho-L-seryl-[protein] + ADP + H(+)</text>
        <dbReference type="Rhea" id="RHEA:17989"/>
        <dbReference type="Rhea" id="RHEA-COMP:9863"/>
        <dbReference type="Rhea" id="RHEA-COMP:11604"/>
        <dbReference type="ChEBI" id="CHEBI:15378"/>
        <dbReference type="ChEBI" id="CHEBI:29999"/>
        <dbReference type="ChEBI" id="CHEBI:30616"/>
        <dbReference type="ChEBI" id="CHEBI:83421"/>
        <dbReference type="ChEBI" id="CHEBI:456216"/>
        <dbReference type="EC" id="2.7.11.1"/>
    </reaction>
</comment>
<evidence type="ECO:0000256" key="9">
    <source>
        <dbReference type="ARBA" id="ARBA00022777"/>
    </source>
</evidence>
<dbReference type="AlphaFoldDB" id="A0A2I0B2V6"/>
<name>A0A2I0B2V6_9ASPA</name>
<feature type="domain" description="Apple" evidence="25">
    <location>
        <begin position="327"/>
        <end position="421"/>
    </location>
</feature>
<keyword evidence="7 26" id="KW-0430">Lectin</keyword>
<feature type="chain" id="PRO_5014193107" description="Receptor-like serine/threonine-protein kinase" evidence="22">
    <location>
        <begin position="26"/>
        <end position="879"/>
    </location>
</feature>
<keyword evidence="8 18" id="KW-0547">Nucleotide-binding</keyword>
<reference evidence="26 27" key="1">
    <citation type="journal article" date="2017" name="Nature">
        <title>The Apostasia genome and the evolution of orchids.</title>
        <authorList>
            <person name="Zhang G.Q."/>
            <person name="Liu K.W."/>
            <person name="Li Z."/>
            <person name="Lohaus R."/>
            <person name="Hsiao Y.Y."/>
            <person name="Niu S.C."/>
            <person name="Wang J.Y."/>
            <person name="Lin Y.C."/>
            <person name="Xu Q."/>
            <person name="Chen L.J."/>
            <person name="Yoshida K."/>
            <person name="Fujiwara S."/>
            <person name="Wang Z.W."/>
            <person name="Zhang Y.Q."/>
            <person name="Mitsuda N."/>
            <person name="Wang M."/>
            <person name="Liu G.H."/>
            <person name="Pecoraro L."/>
            <person name="Huang H.X."/>
            <person name="Xiao X.J."/>
            <person name="Lin M."/>
            <person name="Wu X.Y."/>
            <person name="Wu W.L."/>
            <person name="Chen Y.Y."/>
            <person name="Chang S.B."/>
            <person name="Sakamoto S."/>
            <person name="Ohme-Takagi M."/>
            <person name="Yagi M."/>
            <person name="Zeng S.J."/>
            <person name="Shen C.Y."/>
            <person name="Yeh C.M."/>
            <person name="Luo Y.B."/>
            <person name="Tsai W.C."/>
            <person name="Van de Peer Y."/>
            <person name="Liu Z.J."/>
        </authorList>
    </citation>
    <scope>NUCLEOTIDE SEQUENCE [LARGE SCALE GENOMIC DNA]</scope>
    <source>
        <strain evidence="27">cv. Shenzhen</strain>
        <tissue evidence="26">Stem</tissue>
    </source>
</reference>
<keyword evidence="2 18" id="KW-0723">Serine/threonine-protein kinase</keyword>
<evidence type="ECO:0000256" key="8">
    <source>
        <dbReference type="ARBA" id="ARBA00022741"/>
    </source>
</evidence>